<keyword evidence="1" id="KW-0677">Repeat</keyword>
<name>A0A8J7VZZ8_9FIRM</name>
<evidence type="ECO:0000313" key="5">
    <source>
        <dbReference type="Proteomes" id="UP000675664"/>
    </source>
</evidence>
<evidence type="ECO:0000256" key="2">
    <source>
        <dbReference type="SAM" id="SignalP"/>
    </source>
</evidence>
<feature type="signal peptide" evidence="2">
    <location>
        <begin position="1"/>
        <end position="23"/>
    </location>
</feature>
<keyword evidence="5" id="KW-1185">Reference proteome</keyword>
<evidence type="ECO:0000259" key="3">
    <source>
        <dbReference type="PROSITE" id="PS51272"/>
    </source>
</evidence>
<evidence type="ECO:0000256" key="1">
    <source>
        <dbReference type="ARBA" id="ARBA00022737"/>
    </source>
</evidence>
<evidence type="ECO:0000313" key="4">
    <source>
        <dbReference type="EMBL" id="MBR0596730.1"/>
    </source>
</evidence>
<proteinExistence type="predicted"/>
<dbReference type="InterPro" id="IPR032599">
    <property type="entry name" value="YcdB/YcdC_rep_domain"/>
</dbReference>
<sequence length="683" mass="76260">MKRLLSILLMLSLILTAAIPAFAEESDSKGLEKAILAVKNVVTIPSDYKDFQYSSSQYEKDGEMISIWYLNWNKEDYSAGISASVENNGYIINYNRYTNQQKEGLGNVTREAGKKTAADFLAKVRPDLAGKMKLVENNDYNSTDRHYYAYRLFMNDVPVNFITASVEVDKHTGEVIGFIMDAGLKVPTLPSTDGIIGLDAATKAYLDKIGVKLSYYSYYDYNKKELKIFPAYAADNGGKAINAKTGEVVRLYQDYGIFRDFGGAVPTYKMESTAAAQALTREELDAVDKISNVISKEKAESLLRSLVPGISSDMKVTSTSLSKNYIDSSKYVWEIGFDGAYGIINAKTGELVSFYIYKESSTKGSAAISEAKAREKAEDFMKKVAADKFSQSKYYENYANAIAYDDKYQTSDYSFNYYRQVNGIDFVGNGFTVIVNKASGMITHYDCSWYESATFPSIDKVMTKEAAFEKINATGKLSLLYKKVDKGDIALVYDYANSAGGFLIDPNTGAKIGWDGNPYKEASIPQYTDLSGHWSETTVMKLLENGYYLEGEKFNPNQKITQMNFLRYLYSPIQMYYTDDDFYKMLINDKIVKDTEKAPKAELTRQDAAKFTVRFLGQGKSAEHPEIFVNPFKDSVSPSYKGYAAICYGLGVMKGDTKGRFNGTKAVTNAEAASIIYNALQVK</sequence>
<protein>
    <submittedName>
        <fullName evidence="4">S-layer homology domain-containing protein</fullName>
    </submittedName>
</protein>
<dbReference type="AlphaFoldDB" id="A0A8J7VZZ8"/>
<dbReference type="EMBL" id="JAGSND010000001">
    <property type="protein sequence ID" value="MBR0596730.1"/>
    <property type="molecule type" value="Genomic_DNA"/>
</dbReference>
<keyword evidence="2" id="KW-0732">Signal</keyword>
<organism evidence="4 5">
    <name type="scientific">Sinanaerobacter chloroacetimidivorans</name>
    <dbReference type="NCBI Taxonomy" id="2818044"/>
    <lineage>
        <taxon>Bacteria</taxon>
        <taxon>Bacillati</taxon>
        <taxon>Bacillota</taxon>
        <taxon>Clostridia</taxon>
        <taxon>Peptostreptococcales</taxon>
        <taxon>Anaerovoracaceae</taxon>
        <taxon>Sinanaerobacter</taxon>
    </lineage>
</organism>
<dbReference type="InterPro" id="IPR001119">
    <property type="entry name" value="SLH_dom"/>
</dbReference>
<feature type="domain" description="SLH" evidence="3">
    <location>
        <begin position="627"/>
        <end position="683"/>
    </location>
</feature>
<dbReference type="RefSeq" id="WP_227016850.1">
    <property type="nucleotide sequence ID" value="NZ_JAGSND010000001.1"/>
</dbReference>
<dbReference type="Proteomes" id="UP000675664">
    <property type="component" value="Unassembled WGS sequence"/>
</dbReference>
<accession>A0A8J7VZZ8</accession>
<feature type="chain" id="PRO_5035322857" evidence="2">
    <location>
        <begin position="24"/>
        <end position="683"/>
    </location>
</feature>
<comment type="caution">
    <text evidence="4">The sequence shown here is derived from an EMBL/GenBank/DDBJ whole genome shotgun (WGS) entry which is preliminary data.</text>
</comment>
<gene>
    <name evidence="4" type="ORF">KCX82_02465</name>
</gene>
<dbReference type="Pfam" id="PF00395">
    <property type="entry name" value="SLH"/>
    <property type="match status" value="2"/>
</dbReference>
<dbReference type="PROSITE" id="PS51272">
    <property type="entry name" value="SLH"/>
    <property type="match status" value="1"/>
</dbReference>
<reference evidence="4" key="1">
    <citation type="submission" date="2021-04" db="EMBL/GenBank/DDBJ databases">
        <title>Sinoanaerobacter chloroacetimidivorans sp. nov., an obligate anaerobic bacterium isolated from anaerobic sludge.</title>
        <authorList>
            <person name="Bao Y."/>
        </authorList>
    </citation>
    <scope>NUCLEOTIDE SEQUENCE</scope>
    <source>
        <strain evidence="4">BAD-6</strain>
    </source>
</reference>
<reference evidence="4" key="2">
    <citation type="submission" date="2021-04" db="EMBL/GenBank/DDBJ databases">
        <authorList>
            <person name="Liu J."/>
        </authorList>
    </citation>
    <scope>NUCLEOTIDE SEQUENCE</scope>
    <source>
        <strain evidence="4">BAD-6</strain>
    </source>
</reference>
<dbReference type="Pfam" id="PF16244">
    <property type="entry name" value="DUF4901"/>
    <property type="match status" value="2"/>
</dbReference>